<dbReference type="Proteomes" id="UP000092598">
    <property type="component" value="Chromosome"/>
</dbReference>
<dbReference type="GO" id="GO:0003677">
    <property type="term" value="F:DNA binding"/>
    <property type="evidence" value="ECO:0007669"/>
    <property type="project" value="UniProtKB-KW"/>
</dbReference>
<evidence type="ECO:0000313" key="7">
    <source>
        <dbReference type="EMBL" id="ANS68042.1"/>
    </source>
</evidence>
<name>A0A1B1MI17_STRLN</name>
<comment type="similarity">
    <text evidence="2">Belongs to the transposase mutator family.</text>
</comment>
<sequence>MELMRLLESLRSTEGPELVRSIAERVMQELIDAETTAKIGAEWNEHTEARTNYRNGHRDNTLTIQAGDLCSPNRRKAAPSDPGRDPPRA</sequence>
<keyword evidence="5" id="KW-0233">DNA recombination</keyword>
<comment type="function">
    <text evidence="1">Required for the transposition of the insertion element.</text>
</comment>
<keyword evidence="4" id="KW-0238">DNA-binding</keyword>
<accession>A0A1B1MI17</accession>
<organism evidence="7 8">
    <name type="scientific">Streptomyces lincolnensis</name>
    <dbReference type="NCBI Taxonomy" id="1915"/>
    <lineage>
        <taxon>Bacteria</taxon>
        <taxon>Bacillati</taxon>
        <taxon>Actinomycetota</taxon>
        <taxon>Actinomycetes</taxon>
        <taxon>Kitasatosporales</taxon>
        <taxon>Streptomycetaceae</taxon>
        <taxon>Streptomyces</taxon>
    </lineage>
</organism>
<evidence type="ECO:0000256" key="5">
    <source>
        <dbReference type="ARBA" id="ARBA00023172"/>
    </source>
</evidence>
<evidence type="ECO:0000256" key="2">
    <source>
        <dbReference type="ARBA" id="ARBA00010961"/>
    </source>
</evidence>
<evidence type="ECO:0000256" key="3">
    <source>
        <dbReference type="ARBA" id="ARBA00022578"/>
    </source>
</evidence>
<evidence type="ECO:0000256" key="6">
    <source>
        <dbReference type="SAM" id="MobiDB-lite"/>
    </source>
</evidence>
<proteinExistence type="inferred from homology"/>
<dbReference type="Pfam" id="PF00872">
    <property type="entry name" value="Transposase_mut"/>
    <property type="match status" value="1"/>
</dbReference>
<dbReference type="GO" id="GO:0004803">
    <property type="term" value="F:transposase activity"/>
    <property type="evidence" value="ECO:0007669"/>
    <property type="project" value="InterPro"/>
</dbReference>
<dbReference type="GO" id="GO:0006313">
    <property type="term" value="P:DNA transposition"/>
    <property type="evidence" value="ECO:0007669"/>
    <property type="project" value="InterPro"/>
</dbReference>
<protein>
    <submittedName>
        <fullName evidence="7">Transposase, mutator type</fullName>
    </submittedName>
</protein>
<dbReference type="KEGG" id="sls:SLINC_5818"/>
<dbReference type="AlphaFoldDB" id="A0A1B1MI17"/>
<dbReference type="EMBL" id="CP016438">
    <property type="protein sequence ID" value="ANS68042.1"/>
    <property type="molecule type" value="Genomic_DNA"/>
</dbReference>
<dbReference type="InterPro" id="IPR001207">
    <property type="entry name" value="Transposase_mutator"/>
</dbReference>
<keyword evidence="8" id="KW-1185">Reference proteome</keyword>
<keyword evidence="3" id="KW-0815">Transposition</keyword>
<evidence type="ECO:0000313" key="8">
    <source>
        <dbReference type="Proteomes" id="UP000092598"/>
    </source>
</evidence>
<reference evidence="7 8" key="1">
    <citation type="submission" date="2016-07" db="EMBL/GenBank/DDBJ databases">
        <title>Enhancement of antibiotic productionsby engineered nitrateutilization in actinobacteria.</title>
        <authorList>
            <person name="Meng S.C."/>
        </authorList>
    </citation>
    <scope>NUCLEOTIDE SEQUENCE [LARGE SCALE GENOMIC DNA]</scope>
    <source>
        <strain evidence="7 8">NRRL 2936</strain>
    </source>
</reference>
<evidence type="ECO:0000256" key="1">
    <source>
        <dbReference type="ARBA" id="ARBA00002190"/>
    </source>
</evidence>
<feature type="region of interest" description="Disordered" evidence="6">
    <location>
        <begin position="53"/>
        <end position="89"/>
    </location>
</feature>
<gene>
    <name evidence="7" type="ORF">SLINC_5818</name>
</gene>
<evidence type="ECO:0000256" key="4">
    <source>
        <dbReference type="ARBA" id="ARBA00023125"/>
    </source>
</evidence>